<sequence>MSVLPYGYSWKCLPREILYLISEFCDTNEKVCILRGLGSEYIIDAVEKLYPNYPWHLELHITCERMKDIRIHKDAQYYMLVKPEAHTVLNNYIIPGSKSENNLNGKLSMRGCIQLSRDGLAIGPYIRLGEDLYPVRDYEITKINGINPDSVLDPKRGSEPKVLYDIHHNKSLASCTHDYVPISCDYNRYGRYNPWYDMNFNPKRWGIAYENIERDCLNRSMLGRDVVHRSIFSEIVDDVCVVNHLRLRREHFQLRDVFDRIIQWKSIERELSTVTDELALFILYCARMGHIIGIGSFESTFSIIHPDTDESREHVARIHNALSQYPNTYKMANGKNSLIIIITKGSEITRFKLILKMLNMDNTVSRRINPNLMGLNRYKAYRYHIPFRHNRVYTNDASHTVNRYGETFVGVVIGGL</sequence>
<accession>A0A6C0BMN7</accession>
<name>A0A6C0BMN7_9ZZZZ</name>
<dbReference type="EMBL" id="MN739192">
    <property type="protein sequence ID" value="QHS92839.1"/>
    <property type="molecule type" value="Genomic_DNA"/>
</dbReference>
<reference evidence="1" key="1">
    <citation type="journal article" date="2020" name="Nature">
        <title>Giant virus diversity and host interactions through global metagenomics.</title>
        <authorList>
            <person name="Schulz F."/>
            <person name="Roux S."/>
            <person name="Paez-Espino D."/>
            <person name="Jungbluth S."/>
            <person name="Walsh D.A."/>
            <person name="Denef V.J."/>
            <person name="McMahon K.D."/>
            <person name="Konstantinidis K.T."/>
            <person name="Eloe-Fadrosh E.A."/>
            <person name="Kyrpides N.C."/>
            <person name="Woyke T."/>
        </authorList>
    </citation>
    <scope>NUCLEOTIDE SEQUENCE</scope>
    <source>
        <strain evidence="1">GVMAG-M-3300017651-5</strain>
    </source>
</reference>
<proteinExistence type="predicted"/>
<organism evidence="1">
    <name type="scientific">viral metagenome</name>
    <dbReference type="NCBI Taxonomy" id="1070528"/>
    <lineage>
        <taxon>unclassified sequences</taxon>
        <taxon>metagenomes</taxon>
        <taxon>organismal metagenomes</taxon>
    </lineage>
</organism>
<protein>
    <submittedName>
        <fullName evidence="1">Uncharacterized protein</fullName>
    </submittedName>
</protein>
<dbReference type="AlphaFoldDB" id="A0A6C0BMN7"/>
<evidence type="ECO:0000313" key="1">
    <source>
        <dbReference type="EMBL" id="QHS92839.1"/>
    </source>
</evidence>